<gene>
    <name evidence="1" type="primary">Nfu_g_1_013632</name>
</gene>
<reference evidence="1" key="2">
    <citation type="submission" date="2016-06" db="EMBL/GenBank/DDBJ databases">
        <title>The genome of a short-lived fish provides insights into sex chromosome evolution and the genetic control of aging.</title>
        <authorList>
            <person name="Reichwald K."/>
            <person name="Felder M."/>
            <person name="Petzold A."/>
            <person name="Koch P."/>
            <person name="Groth M."/>
            <person name="Platzer M."/>
        </authorList>
    </citation>
    <scope>NUCLEOTIDE SEQUENCE</scope>
    <source>
        <tissue evidence="1">Brain</tissue>
    </source>
</reference>
<evidence type="ECO:0000313" key="1">
    <source>
        <dbReference type="EMBL" id="SBQ32704.1"/>
    </source>
</evidence>
<feature type="non-terminal residue" evidence="1">
    <location>
        <position position="92"/>
    </location>
</feature>
<feature type="non-terminal residue" evidence="1">
    <location>
        <position position="1"/>
    </location>
</feature>
<accession>A0A1A8DIJ9</accession>
<name>A0A1A8DIJ9_NOTKA</name>
<organism evidence="1">
    <name type="scientific">Nothobranchius kadleci</name>
    <name type="common">African annual killifish</name>
    <dbReference type="NCBI Taxonomy" id="1051664"/>
    <lineage>
        <taxon>Eukaryota</taxon>
        <taxon>Metazoa</taxon>
        <taxon>Chordata</taxon>
        <taxon>Craniata</taxon>
        <taxon>Vertebrata</taxon>
        <taxon>Euteleostomi</taxon>
        <taxon>Actinopterygii</taxon>
        <taxon>Neopterygii</taxon>
        <taxon>Teleostei</taxon>
        <taxon>Neoteleostei</taxon>
        <taxon>Acanthomorphata</taxon>
        <taxon>Ovalentaria</taxon>
        <taxon>Atherinomorphae</taxon>
        <taxon>Cyprinodontiformes</taxon>
        <taxon>Nothobranchiidae</taxon>
        <taxon>Nothobranchius</taxon>
    </lineage>
</organism>
<protein>
    <submittedName>
        <fullName evidence="1">Zisupton</fullName>
    </submittedName>
</protein>
<sequence>LQENRPGSELIIKDGPTCPSRSDILTLGLQRDMDAMGRDVFVADLHVTRTWLPPTNGDPLLHFPKDAIIIPLWIPGHFLLSARTLYHLHNTF</sequence>
<dbReference type="EMBL" id="HAEA01004224">
    <property type="protein sequence ID" value="SBQ32704.1"/>
    <property type="molecule type" value="Transcribed_RNA"/>
</dbReference>
<dbReference type="AlphaFoldDB" id="A0A1A8DIJ9"/>
<reference evidence="1" key="1">
    <citation type="submission" date="2016-05" db="EMBL/GenBank/DDBJ databases">
        <authorList>
            <person name="Lavstsen T."/>
            <person name="Jespersen J.S."/>
        </authorList>
    </citation>
    <scope>NUCLEOTIDE SEQUENCE</scope>
    <source>
        <tissue evidence="1">Brain</tissue>
    </source>
</reference>
<proteinExistence type="predicted"/>